<dbReference type="EMBL" id="JAGQLL010000003">
    <property type="protein sequence ID" value="MCA9379591.1"/>
    <property type="molecule type" value="Genomic_DNA"/>
</dbReference>
<dbReference type="SUPFAM" id="SSF103473">
    <property type="entry name" value="MFS general substrate transporter"/>
    <property type="match status" value="1"/>
</dbReference>
<keyword evidence="1" id="KW-0812">Transmembrane</keyword>
<feature type="transmembrane region" description="Helical" evidence="1">
    <location>
        <begin position="141"/>
        <end position="158"/>
    </location>
</feature>
<feature type="transmembrane region" description="Helical" evidence="1">
    <location>
        <begin position="367"/>
        <end position="388"/>
    </location>
</feature>
<feature type="transmembrane region" description="Helical" evidence="1">
    <location>
        <begin position="217"/>
        <end position="238"/>
    </location>
</feature>
<keyword evidence="1" id="KW-0472">Membrane</keyword>
<reference evidence="2" key="1">
    <citation type="submission" date="2020-04" db="EMBL/GenBank/DDBJ databases">
        <authorList>
            <person name="Zhang T."/>
        </authorList>
    </citation>
    <scope>NUCLEOTIDE SEQUENCE</scope>
    <source>
        <strain evidence="2">HKST-UBA15</strain>
    </source>
</reference>
<feature type="transmembrane region" description="Helical" evidence="1">
    <location>
        <begin position="343"/>
        <end position="361"/>
    </location>
</feature>
<feature type="transmembrane region" description="Helical" evidence="1">
    <location>
        <begin position="304"/>
        <end position="322"/>
    </location>
</feature>
<dbReference type="InterPro" id="IPR036259">
    <property type="entry name" value="MFS_trans_sf"/>
</dbReference>
<sequence>MDKRLKRNLNLFYLTRSFFIPFFWLAVLYIYLTENKGLSPASTMFLLSLQEFLLIFLEVPTGVIADKISRRVSVALGYILTSLPFLIIPFTDSYLLFIAIFSIKAVGKALTSGADNSLLYDLLSDYNSTELYKKILNKSKSLMMLVTAVCIFIGGFLAEINIELTLILPFPLMLIGAISVILMDEPETSRKAKEIQQQNYLKHTTEAFRSILGNRQLLILSLIWSIVMGLIVNLKWIYTPIFQALELNLAVIGGLTTGLYLLRSILAFISVRLMQIDNLKSLPLYSIILSISFIFPVLVYSPVIVIIALISITLFSETLMAISEEEIQLKIQSKNRSTAMSGINLISSVVATIMLNGFGMFNNDYGIKISLIFLCLILSLNIFLSIYYRRLKLSKI</sequence>
<dbReference type="Gene3D" id="1.20.1250.20">
    <property type="entry name" value="MFS general substrate transporter like domains"/>
    <property type="match status" value="1"/>
</dbReference>
<feature type="transmembrane region" description="Helical" evidence="1">
    <location>
        <begin position="250"/>
        <end position="270"/>
    </location>
</feature>
<name>A0A955L0N3_9BACT</name>
<dbReference type="PANTHER" id="PTHR23530:SF1">
    <property type="entry name" value="PERMEASE, MAJOR FACILITATOR SUPERFAMILY-RELATED"/>
    <property type="match status" value="1"/>
</dbReference>
<evidence type="ECO:0000313" key="3">
    <source>
        <dbReference type="Proteomes" id="UP000745577"/>
    </source>
</evidence>
<dbReference type="Proteomes" id="UP000745577">
    <property type="component" value="Unassembled WGS sequence"/>
</dbReference>
<feature type="transmembrane region" description="Helical" evidence="1">
    <location>
        <begin position="12"/>
        <end position="32"/>
    </location>
</feature>
<feature type="transmembrane region" description="Helical" evidence="1">
    <location>
        <begin position="164"/>
        <end position="183"/>
    </location>
</feature>
<protein>
    <submittedName>
        <fullName evidence="2">MFS transporter</fullName>
    </submittedName>
</protein>
<proteinExistence type="predicted"/>
<evidence type="ECO:0000313" key="2">
    <source>
        <dbReference type="EMBL" id="MCA9379591.1"/>
    </source>
</evidence>
<dbReference type="InterPro" id="IPR011701">
    <property type="entry name" value="MFS"/>
</dbReference>
<reference evidence="2" key="2">
    <citation type="journal article" date="2021" name="Microbiome">
        <title>Successional dynamics and alternative stable states in a saline activated sludge microbial community over 9 years.</title>
        <authorList>
            <person name="Wang Y."/>
            <person name="Ye J."/>
            <person name="Ju F."/>
            <person name="Liu L."/>
            <person name="Boyd J.A."/>
            <person name="Deng Y."/>
            <person name="Parks D.H."/>
            <person name="Jiang X."/>
            <person name="Yin X."/>
            <person name="Woodcroft B.J."/>
            <person name="Tyson G.W."/>
            <person name="Hugenholtz P."/>
            <person name="Polz M.F."/>
            <person name="Zhang T."/>
        </authorList>
    </citation>
    <scope>NUCLEOTIDE SEQUENCE</scope>
    <source>
        <strain evidence="2">HKST-UBA15</strain>
    </source>
</reference>
<dbReference type="InterPro" id="IPR053160">
    <property type="entry name" value="MFS_DHA3_Transporter"/>
</dbReference>
<keyword evidence="1" id="KW-1133">Transmembrane helix</keyword>
<evidence type="ECO:0000256" key="1">
    <source>
        <dbReference type="SAM" id="Phobius"/>
    </source>
</evidence>
<accession>A0A955L0N3</accession>
<dbReference type="PANTHER" id="PTHR23530">
    <property type="entry name" value="TRANSPORT PROTEIN-RELATED"/>
    <property type="match status" value="1"/>
</dbReference>
<organism evidence="2 3">
    <name type="scientific">Candidatus Dojkabacteria bacterium</name>
    <dbReference type="NCBI Taxonomy" id="2099670"/>
    <lineage>
        <taxon>Bacteria</taxon>
        <taxon>Candidatus Dojkabacteria</taxon>
    </lineage>
</organism>
<feature type="transmembrane region" description="Helical" evidence="1">
    <location>
        <begin position="44"/>
        <end position="65"/>
    </location>
</feature>
<comment type="caution">
    <text evidence="2">The sequence shown here is derived from an EMBL/GenBank/DDBJ whole genome shotgun (WGS) entry which is preliminary data.</text>
</comment>
<gene>
    <name evidence="2" type="ORF">KC675_00240</name>
</gene>
<dbReference type="CDD" id="cd06174">
    <property type="entry name" value="MFS"/>
    <property type="match status" value="1"/>
</dbReference>
<dbReference type="AlphaFoldDB" id="A0A955L0N3"/>
<dbReference type="GO" id="GO:0022857">
    <property type="term" value="F:transmembrane transporter activity"/>
    <property type="evidence" value="ECO:0007669"/>
    <property type="project" value="InterPro"/>
</dbReference>
<feature type="transmembrane region" description="Helical" evidence="1">
    <location>
        <begin position="72"/>
        <end position="90"/>
    </location>
</feature>
<dbReference type="Pfam" id="PF07690">
    <property type="entry name" value="MFS_1"/>
    <property type="match status" value="1"/>
</dbReference>